<evidence type="ECO:0000256" key="2">
    <source>
        <dbReference type="SAM" id="MobiDB-lite"/>
    </source>
</evidence>
<dbReference type="EnsemblMetazoa" id="AALFPA23_006875.R9044">
    <property type="protein sequence ID" value="AALFPA23_006875.P9044"/>
    <property type="gene ID" value="AALFPA23_006875"/>
</dbReference>
<keyword evidence="1" id="KW-0479">Metal-binding</keyword>
<evidence type="ECO:0000313" key="5">
    <source>
        <dbReference type="Proteomes" id="UP000069940"/>
    </source>
</evidence>
<dbReference type="Gene3D" id="2.40.70.10">
    <property type="entry name" value="Acid Proteases"/>
    <property type="match status" value="1"/>
</dbReference>
<feature type="compositionally biased region" description="Polar residues" evidence="2">
    <location>
        <begin position="708"/>
        <end position="722"/>
    </location>
</feature>
<feature type="region of interest" description="Disordered" evidence="2">
    <location>
        <begin position="702"/>
        <end position="722"/>
    </location>
</feature>
<keyword evidence="1" id="KW-0863">Zinc-finger</keyword>
<keyword evidence="5" id="KW-1185">Reference proteome</keyword>
<feature type="region of interest" description="Disordered" evidence="2">
    <location>
        <begin position="396"/>
        <end position="420"/>
    </location>
</feature>
<feature type="compositionally biased region" description="Polar residues" evidence="2">
    <location>
        <begin position="663"/>
        <end position="684"/>
    </location>
</feature>
<feature type="compositionally biased region" description="Low complexity" evidence="2">
    <location>
        <begin position="397"/>
        <end position="413"/>
    </location>
</feature>
<protein>
    <recommendedName>
        <fullName evidence="3">CCHC-type domain-containing protein</fullName>
    </recommendedName>
</protein>
<name>A0ABM1Y8V7_AEDAL</name>
<dbReference type="PANTHER" id="PTHR47331:SF1">
    <property type="entry name" value="GAG-LIKE PROTEIN"/>
    <property type="match status" value="1"/>
</dbReference>
<dbReference type="RefSeq" id="XP_062717135.1">
    <property type="nucleotide sequence ID" value="XM_062861151.1"/>
</dbReference>
<evidence type="ECO:0000259" key="3">
    <source>
        <dbReference type="PROSITE" id="PS50158"/>
    </source>
</evidence>
<reference evidence="5" key="1">
    <citation type="journal article" date="2015" name="Proc. Natl. Acad. Sci. U.S.A.">
        <title>Genome sequence of the Asian Tiger mosquito, Aedes albopictus, reveals insights into its biology, genetics, and evolution.</title>
        <authorList>
            <person name="Chen X.G."/>
            <person name="Jiang X."/>
            <person name="Gu J."/>
            <person name="Xu M."/>
            <person name="Wu Y."/>
            <person name="Deng Y."/>
            <person name="Zhang C."/>
            <person name="Bonizzoni M."/>
            <person name="Dermauw W."/>
            <person name="Vontas J."/>
            <person name="Armbruster P."/>
            <person name="Huang X."/>
            <person name="Yang Y."/>
            <person name="Zhang H."/>
            <person name="He W."/>
            <person name="Peng H."/>
            <person name="Liu Y."/>
            <person name="Wu K."/>
            <person name="Chen J."/>
            <person name="Lirakis M."/>
            <person name="Topalis P."/>
            <person name="Van Leeuwen T."/>
            <person name="Hall A.B."/>
            <person name="Jiang X."/>
            <person name="Thorpe C."/>
            <person name="Mueller R.L."/>
            <person name="Sun C."/>
            <person name="Waterhouse R.M."/>
            <person name="Yan G."/>
            <person name="Tu Z.J."/>
            <person name="Fang X."/>
            <person name="James A.A."/>
        </authorList>
    </citation>
    <scope>NUCLEOTIDE SEQUENCE [LARGE SCALE GENOMIC DNA]</scope>
    <source>
        <strain evidence="5">Foshan</strain>
    </source>
</reference>
<dbReference type="GeneID" id="134292209"/>
<dbReference type="Pfam" id="PF03564">
    <property type="entry name" value="DUF1759"/>
    <property type="match status" value="1"/>
</dbReference>
<accession>A0ABM1Y8V7</accession>
<keyword evidence="1" id="KW-0862">Zinc</keyword>
<dbReference type="PROSITE" id="PS50158">
    <property type="entry name" value="ZF_CCHC"/>
    <property type="match status" value="1"/>
</dbReference>
<feature type="domain" description="CCHC-type" evidence="3">
    <location>
        <begin position="365"/>
        <end position="378"/>
    </location>
</feature>
<reference evidence="4" key="2">
    <citation type="submission" date="2025-05" db="UniProtKB">
        <authorList>
            <consortium name="EnsemblMetazoa"/>
        </authorList>
    </citation>
    <scope>IDENTIFICATION</scope>
    <source>
        <strain evidence="4">Foshan</strain>
    </source>
</reference>
<dbReference type="InterPro" id="IPR001878">
    <property type="entry name" value="Znf_CCHC"/>
</dbReference>
<dbReference type="EnsemblMetazoa" id="AALFPA23_006875.R9043">
    <property type="protein sequence ID" value="AALFPA23_006875.P9043"/>
    <property type="gene ID" value="AALFPA23_006875"/>
</dbReference>
<evidence type="ECO:0000256" key="1">
    <source>
        <dbReference type="PROSITE-ProRule" id="PRU00047"/>
    </source>
</evidence>
<dbReference type="Proteomes" id="UP000069940">
    <property type="component" value="Unassembled WGS sequence"/>
</dbReference>
<feature type="region of interest" description="Disordered" evidence="2">
    <location>
        <begin position="655"/>
        <end position="684"/>
    </location>
</feature>
<dbReference type="InterPro" id="IPR021109">
    <property type="entry name" value="Peptidase_aspartic_dom_sf"/>
</dbReference>
<organism evidence="4 5">
    <name type="scientific">Aedes albopictus</name>
    <name type="common">Asian tiger mosquito</name>
    <name type="synonym">Stegomyia albopicta</name>
    <dbReference type="NCBI Taxonomy" id="7160"/>
    <lineage>
        <taxon>Eukaryota</taxon>
        <taxon>Metazoa</taxon>
        <taxon>Ecdysozoa</taxon>
        <taxon>Arthropoda</taxon>
        <taxon>Hexapoda</taxon>
        <taxon>Insecta</taxon>
        <taxon>Pterygota</taxon>
        <taxon>Neoptera</taxon>
        <taxon>Endopterygota</taxon>
        <taxon>Diptera</taxon>
        <taxon>Nematocera</taxon>
        <taxon>Culicoidea</taxon>
        <taxon>Culicidae</taxon>
        <taxon>Culicinae</taxon>
        <taxon>Aedini</taxon>
        <taxon>Aedes</taxon>
        <taxon>Stegomyia</taxon>
    </lineage>
</organism>
<dbReference type="PANTHER" id="PTHR47331">
    <property type="entry name" value="PHD-TYPE DOMAIN-CONTAINING PROTEIN"/>
    <property type="match status" value="1"/>
</dbReference>
<dbReference type="InterPro" id="IPR005312">
    <property type="entry name" value="DUF1759"/>
</dbReference>
<evidence type="ECO:0000313" key="4">
    <source>
        <dbReference type="EnsemblMetazoa" id="AALFPA23_006875.P9043"/>
    </source>
</evidence>
<sequence>MSTERRIKGLKGRLKSLLASFNIIKDFADKYQEETGANEVPVRLENLNKLWADIQRTQTELESADEASIDEQIKDRVDFETSYYRVKGILLAANNSFDNPSVPASPTTNPQGTVQSSHVRLPDVKLPVFSGNIDSWLNFHDLFVSLVHSAVELSNIQKFYYLRSSLSGEALKLVQSITISANNYLVAWNLLVDHYQNPSRLKQTYLDSLFEFTTLKRESAADLHSLVENFEANVKVLKQLGEKTQFWDVILIRMLSVRLDPTTRRDWEEFSSSQQATTFKDLTTFIQRRVSVLQTIQRNVVDTPAFPQQPKKSVQRPLTCNTANQYLHQRKCVLCSDHHPLYMCETFSQLTLEDKEAEVRRHQLCGNCLRKGHLSKDCSSSSNCRRCQARHHTQLCPSTSTSSASQHVSSQPARSMILPSTSGTTITSATATITEVVSCASSGQTPKRVLLATATVFIIDDDGTKHIARALLDSGSECSFITERFAQDLKAQRRRICLPISGIGQTTTKATTKFLACMRSRVGDFSTNVEFVVLPKVTIDLPATCIDISSWNMPPGIHLADPSFCKTSQVDIVIGAEIFFELFRVPGHIPLGDNLPVLVNSALGWVVCGKADVNSSTPVVVHFATTTSRPLPEAIREDAFQTAQDGNSRFSYRQFRNDLHPPKSSSPSETQQLVSTPTKGESSSHALGVNIHRINHLAQRTELAPRPNINNKQLNHLRPSTSSVTTKSYIAASTTTLESSNASMNQPSSSSALLAESKCRCCALISFRNPLSPQPNHFTRQS</sequence>
<proteinExistence type="predicted"/>
<dbReference type="RefSeq" id="XP_062717134.1">
    <property type="nucleotide sequence ID" value="XM_062861150.1"/>
</dbReference>
<dbReference type="CDD" id="cd00303">
    <property type="entry name" value="retropepsin_like"/>
    <property type="match status" value="1"/>
</dbReference>